<evidence type="ECO:0000256" key="1">
    <source>
        <dbReference type="ARBA" id="ARBA00022723"/>
    </source>
</evidence>
<dbReference type="InterPro" id="IPR001275">
    <property type="entry name" value="DM_DNA-bd"/>
</dbReference>
<reference evidence="8" key="2">
    <citation type="submission" date="2007-04" db="EMBL/GenBank/DDBJ databases">
        <title>The genome of the human body louse.</title>
        <authorList>
            <consortium name="The Human Body Louse Genome Consortium"/>
            <person name="Kirkness E."/>
            <person name="Walenz B."/>
            <person name="Hass B."/>
            <person name="Bruggner R."/>
            <person name="Strausberg R."/>
        </authorList>
    </citation>
    <scope>NUCLEOTIDE SEQUENCE</scope>
    <source>
        <strain evidence="8">USDA</strain>
    </source>
</reference>
<dbReference type="PANTHER" id="PTHR12322:SF116">
    <property type="entry name" value="DOUBLESEX-MAB RELATED 99B"/>
    <property type="match status" value="1"/>
</dbReference>
<dbReference type="PANTHER" id="PTHR12322">
    <property type="entry name" value="DOUBLESEX AND MAB-3 RELATED TRANSCRIPTION FACTOR DMRT"/>
    <property type="match status" value="1"/>
</dbReference>
<dbReference type="AlphaFoldDB" id="E0VFK1"/>
<dbReference type="Gene3D" id="4.10.1040.10">
    <property type="entry name" value="DM DNA-binding domain"/>
    <property type="match status" value="1"/>
</dbReference>
<dbReference type="EnsemblMetazoa" id="PHUM159230-RA">
    <property type="protein sequence ID" value="PHUM159230-PA"/>
    <property type="gene ID" value="PHUM159230"/>
</dbReference>
<dbReference type="GeneID" id="8236547"/>
<dbReference type="FunFam" id="4.10.1040.10:FF:000001">
    <property type="entry name" value="doublesex- and mab-3-related transcription factor 1"/>
    <property type="match status" value="1"/>
</dbReference>
<evidence type="ECO:0000313" key="10">
    <source>
        <dbReference type="Proteomes" id="UP000009046"/>
    </source>
</evidence>
<keyword evidence="10" id="KW-1185">Reference proteome</keyword>
<feature type="domain" description="DM" evidence="7">
    <location>
        <begin position="41"/>
        <end position="88"/>
    </location>
</feature>
<dbReference type="Proteomes" id="UP000009046">
    <property type="component" value="Unassembled WGS sequence"/>
</dbReference>
<reference evidence="9" key="3">
    <citation type="submission" date="2021-02" db="UniProtKB">
        <authorList>
            <consortium name="EnsemblMetazoa"/>
        </authorList>
    </citation>
    <scope>IDENTIFICATION</scope>
    <source>
        <strain evidence="9">USDA</strain>
    </source>
</reference>
<evidence type="ECO:0000256" key="4">
    <source>
        <dbReference type="ARBA" id="ARBA00023242"/>
    </source>
</evidence>
<protein>
    <recommendedName>
        <fullName evidence="7">DM domain-containing protein</fullName>
    </recommendedName>
</protein>
<dbReference type="eggNOG" id="KOG3815">
    <property type="taxonomic scope" value="Eukaryota"/>
</dbReference>
<feature type="region of interest" description="Disordered" evidence="6">
    <location>
        <begin position="90"/>
        <end position="165"/>
    </location>
</feature>
<dbReference type="EMBL" id="DS235114">
    <property type="protein sequence ID" value="EEB12157.1"/>
    <property type="molecule type" value="Genomic_DNA"/>
</dbReference>
<evidence type="ECO:0000256" key="5">
    <source>
        <dbReference type="PROSITE-ProRule" id="PRU00070"/>
    </source>
</evidence>
<name>E0VFK1_PEDHC</name>
<keyword evidence="2 5" id="KW-0862">Zinc</keyword>
<evidence type="ECO:0000259" key="7">
    <source>
        <dbReference type="PROSITE" id="PS50809"/>
    </source>
</evidence>
<accession>E0VFK1</accession>
<keyword evidence="3 5" id="KW-0238">DNA-binding</keyword>
<proteinExistence type="predicted"/>
<evidence type="ECO:0000313" key="9">
    <source>
        <dbReference type="EnsemblMetazoa" id="PHUM159230-PA"/>
    </source>
</evidence>
<evidence type="ECO:0000256" key="2">
    <source>
        <dbReference type="ARBA" id="ARBA00022833"/>
    </source>
</evidence>
<keyword evidence="1 5" id="KW-0479">Metal-binding</keyword>
<dbReference type="GO" id="GO:0000978">
    <property type="term" value="F:RNA polymerase II cis-regulatory region sequence-specific DNA binding"/>
    <property type="evidence" value="ECO:0007669"/>
    <property type="project" value="TreeGrafter"/>
</dbReference>
<dbReference type="SMART" id="SM00301">
    <property type="entry name" value="DM"/>
    <property type="match status" value="1"/>
</dbReference>
<keyword evidence="4 5" id="KW-0539">Nucleus</keyword>
<dbReference type="RefSeq" id="XP_002424895.1">
    <property type="nucleotide sequence ID" value="XM_002424850.1"/>
</dbReference>
<reference evidence="8" key="1">
    <citation type="submission" date="2007-04" db="EMBL/GenBank/DDBJ databases">
        <title>Annotation of Pediculus humanus corporis strain USDA.</title>
        <authorList>
            <person name="Kirkness E."/>
            <person name="Hannick L."/>
            <person name="Hass B."/>
            <person name="Bruggner R."/>
            <person name="Lawson D."/>
            <person name="Bidwell S."/>
            <person name="Joardar V."/>
            <person name="Caler E."/>
            <person name="Walenz B."/>
            <person name="Inman J."/>
            <person name="Schobel S."/>
            <person name="Galinsky K."/>
            <person name="Amedeo P."/>
            <person name="Strausberg R."/>
        </authorList>
    </citation>
    <scope>NUCLEOTIDE SEQUENCE</scope>
    <source>
        <strain evidence="8">USDA</strain>
    </source>
</reference>
<dbReference type="HOGENOM" id="CLU_1691129_0_0_1"/>
<sequence length="165" mass="18244">MSSLPSGIDMSTLMTQHSVLGAIPPAFFLRASERYQRTPKCARCRNHGVVSALKGHKRYCRWRDCVCAKCTLIAERQRVMAAQVALRRQQAQEENEARELGLLYSTSSGHPVGPQPIPSTSPSSPEIGLTLLHRPIPDDGLPPSETERERDSRDSNSDSESPGNY</sequence>
<dbReference type="PROSITE" id="PS40000">
    <property type="entry name" value="DM_1"/>
    <property type="match status" value="1"/>
</dbReference>
<evidence type="ECO:0000256" key="6">
    <source>
        <dbReference type="SAM" id="MobiDB-lite"/>
    </source>
</evidence>
<dbReference type="PROSITE" id="PS50809">
    <property type="entry name" value="DM_2"/>
    <property type="match status" value="1"/>
</dbReference>
<dbReference type="EMBL" id="AAZO01001857">
    <property type="status" value="NOT_ANNOTATED_CDS"/>
    <property type="molecule type" value="Genomic_DNA"/>
</dbReference>
<dbReference type="InterPro" id="IPR026607">
    <property type="entry name" value="DMRT"/>
</dbReference>
<dbReference type="SUPFAM" id="SSF82927">
    <property type="entry name" value="Cysteine-rich DNA binding domain, (DM domain)"/>
    <property type="match status" value="1"/>
</dbReference>
<dbReference type="CTD" id="8236547"/>
<evidence type="ECO:0000313" key="8">
    <source>
        <dbReference type="EMBL" id="EEB12157.1"/>
    </source>
</evidence>
<dbReference type="OrthoDB" id="6162476at2759"/>
<dbReference type="OMA" id="GQTHIHY"/>
<dbReference type="InParanoid" id="E0VFK1"/>
<evidence type="ECO:0000256" key="3">
    <source>
        <dbReference type="ARBA" id="ARBA00023125"/>
    </source>
</evidence>
<feature type="DNA-binding region" description="DM" evidence="5">
    <location>
        <begin position="41"/>
        <end position="88"/>
    </location>
</feature>
<feature type="compositionally biased region" description="Basic and acidic residues" evidence="6">
    <location>
        <begin position="145"/>
        <end position="156"/>
    </location>
</feature>
<organism>
    <name type="scientific">Pediculus humanus subsp. corporis</name>
    <name type="common">Body louse</name>
    <dbReference type="NCBI Taxonomy" id="121224"/>
    <lineage>
        <taxon>Eukaryota</taxon>
        <taxon>Metazoa</taxon>
        <taxon>Ecdysozoa</taxon>
        <taxon>Arthropoda</taxon>
        <taxon>Hexapoda</taxon>
        <taxon>Insecta</taxon>
        <taxon>Pterygota</taxon>
        <taxon>Neoptera</taxon>
        <taxon>Paraneoptera</taxon>
        <taxon>Psocodea</taxon>
        <taxon>Troctomorpha</taxon>
        <taxon>Phthiraptera</taxon>
        <taxon>Anoplura</taxon>
        <taxon>Pediculidae</taxon>
        <taxon>Pediculus</taxon>
    </lineage>
</organism>
<dbReference type="GO" id="GO:0007548">
    <property type="term" value="P:sex differentiation"/>
    <property type="evidence" value="ECO:0007669"/>
    <property type="project" value="TreeGrafter"/>
</dbReference>
<comment type="subcellular location">
    <subcellularLocation>
        <location evidence="5">Nucleus</location>
    </subcellularLocation>
</comment>
<dbReference type="InterPro" id="IPR036407">
    <property type="entry name" value="DM_DNA-bd_sf"/>
</dbReference>
<dbReference type="STRING" id="121224.E0VFK1"/>
<dbReference type="KEGG" id="phu:Phum_PHUM159230"/>
<dbReference type="VEuPathDB" id="VectorBase:PHUM159230"/>
<dbReference type="GO" id="GO:0046872">
    <property type="term" value="F:metal ion binding"/>
    <property type="evidence" value="ECO:0007669"/>
    <property type="project" value="UniProtKB-KW"/>
</dbReference>
<dbReference type="Pfam" id="PF00751">
    <property type="entry name" value="DM"/>
    <property type="match status" value="1"/>
</dbReference>
<dbReference type="GO" id="GO:0005634">
    <property type="term" value="C:nucleus"/>
    <property type="evidence" value="ECO:0007669"/>
    <property type="project" value="UniProtKB-SubCell"/>
</dbReference>
<dbReference type="GO" id="GO:0000981">
    <property type="term" value="F:DNA-binding transcription factor activity, RNA polymerase II-specific"/>
    <property type="evidence" value="ECO:0007669"/>
    <property type="project" value="TreeGrafter"/>
</dbReference>
<gene>
    <name evidence="9" type="primary">8236547</name>
    <name evidence="8" type="ORF">Phum_PHUM159230</name>
</gene>